<dbReference type="KEGG" id="aey:CDG81_14075"/>
<feature type="transmembrane region" description="Helical" evidence="1">
    <location>
        <begin position="6"/>
        <end position="22"/>
    </location>
</feature>
<evidence type="ECO:0000313" key="5">
    <source>
        <dbReference type="Proteomes" id="UP000215043"/>
    </source>
</evidence>
<evidence type="ECO:0000256" key="1">
    <source>
        <dbReference type="SAM" id="Phobius"/>
    </source>
</evidence>
<reference evidence="3 4" key="1">
    <citation type="journal article" date="2014" name="PLoS ONE">
        <title>Identification and Characterization of a New Erythromycin Biosynthetic Gene Cluster in Actinopolyspora erythraea YIM90600, a Novel Erythronolide-Producing Halophilic Actinomycete Isolated from Salt Field.</title>
        <authorList>
            <person name="Chen D."/>
            <person name="Feng J."/>
            <person name="Huang L."/>
            <person name="Zhang Q."/>
            <person name="Wu J."/>
            <person name="Zhu X."/>
            <person name="Duan Y."/>
            <person name="Xu Z."/>
        </authorList>
    </citation>
    <scope>NUCLEOTIDE SEQUENCE [LARGE SCALE GENOMIC DNA]</scope>
    <source>
        <strain evidence="3 4">YIM90600</strain>
    </source>
</reference>
<dbReference type="EMBL" id="CP022752">
    <property type="protein sequence ID" value="ASU79229.1"/>
    <property type="molecule type" value="Genomic_DNA"/>
</dbReference>
<name>A0A099D4C4_9ACTN</name>
<dbReference type="HOGENOM" id="CLU_2140467_0_0_11"/>
<evidence type="ECO:0000313" key="4">
    <source>
        <dbReference type="Proteomes" id="UP000029737"/>
    </source>
</evidence>
<dbReference type="eggNOG" id="ENOG50325YJ">
    <property type="taxonomic scope" value="Bacteria"/>
</dbReference>
<keyword evidence="1" id="KW-0472">Membrane</keyword>
<accession>A0A099D4C4</accession>
<dbReference type="RefSeq" id="WP_043574859.1">
    <property type="nucleotide sequence ID" value="NZ_CP022752.1"/>
</dbReference>
<feature type="transmembrane region" description="Helical" evidence="1">
    <location>
        <begin position="34"/>
        <end position="53"/>
    </location>
</feature>
<dbReference type="Proteomes" id="UP000215043">
    <property type="component" value="Chromosome"/>
</dbReference>
<evidence type="ECO:0000313" key="2">
    <source>
        <dbReference type="EMBL" id="ASU79229.1"/>
    </source>
</evidence>
<feature type="transmembrane region" description="Helical" evidence="1">
    <location>
        <begin position="90"/>
        <end position="108"/>
    </location>
</feature>
<dbReference type="EMBL" id="JPMV01000027">
    <property type="protein sequence ID" value="KGI80796.1"/>
    <property type="molecule type" value="Genomic_DNA"/>
</dbReference>
<dbReference type="AlphaFoldDB" id="A0A099D4C4"/>
<reference evidence="2 5" key="2">
    <citation type="submission" date="2017-08" db="EMBL/GenBank/DDBJ databases">
        <title>The complete genome sequence of moderately halophilic actinomycete Actinopolyspora erythraea YIM 90600, the producer of novel erythromycin, novel actinopolysporins A-C and tubercidin.</title>
        <authorList>
            <person name="Yin M."/>
            <person name="Tang S."/>
        </authorList>
    </citation>
    <scope>NUCLEOTIDE SEQUENCE [LARGE SCALE GENOMIC DNA]</scope>
    <source>
        <strain evidence="2 5">YIM 90600</strain>
    </source>
</reference>
<feature type="transmembrane region" description="Helical" evidence="1">
    <location>
        <begin position="59"/>
        <end position="78"/>
    </location>
</feature>
<gene>
    <name evidence="2" type="ORF">CDG81_14075</name>
    <name evidence="3" type="ORF">IL38_15710</name>
</gene>
<dbReference type="OrthoDB" id="9922556at2"/>
<proteinExistence type="predicted"/>
<sequence length="112" mass="11542">MTAITGVSAPVVLFPGLPLALLTERICARARLPLTLLAFALAGAVAGFVASFLPLYDALFYSLALFVVPFAVLSAVLGRAFAGPVARRPGLCWVLVLIVAAMSVLAVLKSSG</sequence>
<organism evidence="2 5">
    <name type="scientific">Actinopolyspora erythraea</name>
    <dbReference type="NCBI Taxonomy" id="414996"/>
    <lineage>
        <taxon>Bacteria</taxon>
        <taxon>Bacillati</taxon>
        <taxon>Actinomycetota</taxon>
        <taxon>Actinomycetes</taxon>
        <taxon>Actinopolysporales</taxon>
        <taxon>Actinopolysporaceae</taxon>
        <taxon>Actinopolyspora</taxon>
    </lineage>
</organism>
<keyword evidence="4" id="KW-1185">Reference proteome</keyword>
<dbReference type="Proteomes" id="UP000029737">
    <property type="component" value="Unassembled WGS sequence"/>
</dbReference>
<protein>
    <submittedName>
        <fullName evidence="2">Uncharacterized protein</fullName>
    </submittedName>
</protein>
<keyword evidence="1" id="KW-1133">Transmembrane helix</keyword>
<keyword evidence="1" id="KW-0812">Transmembrane</keyword>
<evidence type="ECO:0000313" key="3">
    <source>
        <dbReference type="EMBL" id="KGI80796.1"/>
    </source>
</evidence>